<evidence type="ECO:0000313" key="3">
    <source>
        <dbReference type="Proteomes" id="UP000476934"/>
    </source>
</evidence>
<evidence type="ECO:0000313" key="2">
    <source>
        <dbReference type="EMBL" id="NEY18887.1"/>
    </source>
</evidence>
<keyword evidence="1" id="KW-1133">Transmembrane helix</keyword>
<proteinExistence type="predicted"/>
<dbReference type="InterPro" id="IPR031360">
    <property type="entry name" value="TrpP"/>
</dbReference>
<keyword evidence="3" id="KW-1185">Reference proteome</keyword>
<dbReference type="AlphaFoldDB" id="A0A6M0P378"/>
<feature type="transmembrane region" description="Helical" evidence="1">
    <location>
        <begin position="73"/>
        <end position="93"/>
    </location>
</feature>
<dbReference type="EMBL" id="JAAIWK010000002">
    <property type="protein sequence ID" value="NEY18887.1"/>
    <property type="molecule type" value="Genomic_DNA"/>
</dbReference>
<accession>A0A6M0P378</accession>
<reference evidence="2 3" key="1">
    <citation type="submission" date="2020-03" db="EMBL/GenBank/DDBJ databases">
        <title>Bacillus aquiflavi sp. nov., isolated from yellow water of strong flavor Chinese baijiu in Yibin region of China.</title>
        <authorList>
            <person name="Xie J."/>
        </authorList>
    </citation>
    <scope>NUCLEOTIDE SEQUENCE [LARGE SCALE GENOMIC DNA]</scope>
    <source>
        <strain evidence="2 3">Gsoil 114</strain>
    </source>
</reference>
<dbReference type="Pfam" id="PF17099">
    <property type="entry name" value="TrpP"/>
    <property type="match status" value="1"/>
</dbReference>
<feature type="transmembrane region" description="Helical" evidence="1">
    <location>
        <begin position="6"/>
        <end position="28"/>
    </location>
</feature>
<feature type="transmembrane region" description="Helical" evidence="1">
    <location>
        <begin position="49"/>
        <end position="67"/>
    </location>
</feature>
<sequence>MNTRSLVSLALLVGVGAVLSMVIPGIVFGMKPDMMLTMMFLGIILFRDVKYVVILGVVTGIISGLTSSFPSGLFPNIIDKVVTSFVFFGLLFITSKLSKKLPTLIILTAIGTIVSGTVFLGSASLLVGLPGSFTVLFGTIVLPAAVLNAVAMFILYPIITSILKRTNMAHSL</sequence>
<evidence type="ECO:0000256" key="1">
    <source>
        <dbReference type="SAM" id="Phobius"/>
    </source>
</evidence>
<protein>
    <submittedName>
        <fullName evidence="2">Tryptophan transporter</fullName>
    </submittedName>
</protein>
<gene>
    <name evidence="2" type="ORF">G4D61_02745</name>
</gene>
<keyword evidence="1" id="KW-0472">Membrane</keyword>
<keyword evidence="1" id="KW-0812">Transmembrane</keyword>
<organism evidence="2 3">
    <name type="scientific">Heyndrickxia ginsengihumi</name>
    <dbReference type="NCBI Taxonomy" id="363870"/>
    <lineage>
        <taxon>Bacteria</taxon>
        <taxon>Bacillati</taxon>
        <taxon>Bacillota</taxon>
        <taxon>Bacilli</taxon>
        <taxon>Bacillales</taxon>
        <taxon>Bacillaceae</taxon>
        <taxon>Heyndrickxia</taxon>
    </lineage>
</organism>
<dbReference type="RefSeq" id="WP_025727559.1">
    <property type="nucleotide sequence ID" value="NZ_JAAIWK010000002.1"/>
</dbReference>
<feature type="transmembrane region" description="Helical" evidence="1">
    <location>
        <begin position="105"/>
        <end position="129"/>
    </location>
</feature>
<feature type="transmembrane region" description="Helical" evidence="1">
    <location>
        <begin position="135"/>
        <end position="159"/>
    </location>
</feature>
<comment type="caution">
    <text evidence="2">The sequence shown here is derived from an EMBL/GenBank/DDBJ whole genome shotgun (WGS) entry which is preliminary data.</text>
</comment>
<name>A0A6M0P378_9BACI</name>
<dbReference type="Proteomes" id="UP000476934">
    <property type="component" value="Unassembled WGS sequence"/>
</dbReference>